<comment type="caution">
    <text evidence="2">The sequence shown here is derived from an EMBL/GenBank/DDBJ whole genome shotgun (WGS) entry which is preliminary data.</text>
</comment>
<evidence type="ECO:0000313" key="3">
    <source>
        <dbReference type="Proteomes" id="UP001334248"/>
    </source>
</evidence>
<keyword evidence="3" id="KW-1185">Reference proteome</keyword>
<dbReference type="InterPro" id="IPR011089">
    <property type="entry name" value="GmrSD_C"/>
</dbReference>
<dbReference type="PANTHER" id="PTHR24094:SF15">
    <property type="entry name" value="AMP-DEPENDENT SYNTHETASE_LIGASE DOMAIN-CONTAINING PROTEIN-RELATED"/>
    <property type="match status" value="1"/>
</dbReference>
<dbReference type="PANTHER" id="PTHR24094">
    <property type="entry name" value="SECRETED PROTEIN"/>
    <property type="match status" value="1"/>
</dbReference>
<organism evidence="2 3">
    <name type="scientific">Knufia obscura</name>
    <dbReference type="NCBI Taxonomy" id="1635080"/>
    <lineage>
        <taxon>Eukaryota</taxon>
        <taxon>Fungi</taxon>
        <taxon>Dikarya</taxon>
        <taxon>Ascomycota</taxon>
        <taxon>Pezizomycotina</taxon>
        <taxon>Eurotiomycetes</taxon>
        <taxon>Chaetothyriomycetidae</taxon>
        <taxon>Chaetothyriales</taxon>
        <taxon>Trichomeriaceae</taxon>
        <taxon>Knufia</taxon>
    </lineage>
</organism>
<evidence type="ECO:0000259" key="1">
    <source>
        <dbReference type="Pfam" id="PF07510"/>
    </source>
</evidence>
<reference evidence="2 3" key="1">
    <citation type="journal article" date="2023" name="Res Sq">
        <title>Genomic and morphological characterization of Knufia obscura isolated from the Mars 2020 spacecraft assembly facility.</title>
        <authorList>
            <person name="Chander A.M."/>
            <person name="Teixeira M.M."/>
            <person name="Singh N.K."/>
            <person name="Williams M.P."/>
            <person name="Parker C.W."/>
            <person name="Leo P."/>
            <person name="Stajich J.E."/>
            <person name="Torok T."/>
            <person name="Tighe S."/>
            <person name="Mason C.E."/>
            <person name="Venkateswaran K."/>
        </authorList>
    </citation>
    <scope>NUCLEOTIDE SEQUENCE [LARGE SCALE GENOMIC DNA]</scope>
    <source>
        <strain evidence="2 3">CCFEE 5817</strain>
    </source>
</reference>
<dbReference type="EMBL" id="JAVHJV010000010">
    <property type="protein sequence ID" value="KAK5939449.1"/>
    <property type="molecule type" value="Genomic_DNA"/>
</dbReference>
<evidence type="ECO:0000313" key="2">
    <source>
        <dbReference type="EMBL" id="KAK5939449.1"/>
    </source>
</evidence>
<dbReference type="GeneID" id="90001275"/>
<dbReference type="RefSeq" id="XP_064727539.1">
    <property type="nucleotide sequence ID" value="XM_064876232.1"/>
</dbReference>
<name>A0ABR0RFR1_9EURO</name>
<protein>
    <recommendedName>
        <fullName evidence="1">GmrSD restriction endonucleases C-terminal domain-containing protein</fullName>
    </recommendedName>
</protein>
<proteinExistence type="predicted"/>
<dbReference type="Pfam" id="PF07510">
    <property type="entry name" value="GmrSD_C"/>
    <property type="match status" value="1"/>
</dbReference>
<accession>A0ABR0RFR1</accession>
<sequence>MAGFVAAAPAPTPIFRRAPLPSPTGIPSASSAEAMLERLTVAPLGSNEGYDRDKFPHWITQSGECNTREVVLKRDGRNVTQNDECVAVAGTWPSPYDGKIWTDADDIQIDHMIPLANAWKYVLPHLSGMILTKCRSGASEWTTDQREAFANDLTRPQLWAVTGTVNNDKSDSSPDEWKPPLSSFYCEYASSWVAVKENYNLTVTSDEKSALADMLDTC</sequence>
<dbReference type="Proteomes" id="UP001334248">
    <property type="component" value="Unassembled WGS sequence"/>
</dbReference>
<feature type="domain" description="GmrSD restriction endonucleases C-terminal" evidence="1">
    <location>
        <begin position="87"/>
        <end position="213"/>
    </location>
</feature>
<gene>
    <name evidence="2" type="ORF">PMZ80_007826</name>
</gene>